<gene>
    <name evidence="2" type="primary">gatA</name>
    <name evidence="2" type="ORF">IAC75_04915</name>
</gene>
<reference evidence="2" key="2">
    <citation type="journal article" date="2021" name="PeerJ">
        <title>Extensive microbial diversity within the chicken gut microbiome revealed by metagenomics and culture.</title>
        <authorList>
            <person name="Gilroy R."/>
            <person name="Ravi A."/>
            <person name="Getino M."/>
            <person name="Pursley I."/>
            <person name="Horton D.L."/>
            <person name="Alikhan N.F."/>
            <person name="Baker D."/>
            <person name="Gharbi K."/>
            <person name="Hall N."/>
            <person name="Watson M."/>
            <person name="Adriaenssens E.M."/>
            <person name="Foster-Nyarko E."/>
            <person name="Jarju S."/>
            <person name="Secka A."/>
            <person name="Antonio M."/>
            <person name="Oren A."/>
            <person name="Chaudhuri R.R."/>
            <person name="La Ragione R."/>
            <person name="Hildebrand F."/>
            <person name="Pallen M.J."/>
        </authorList>
    </citation>
    <scope>NUCLEOTIDE SEQUENCE</scope>
    <source>
        <strain evidence="2">10669</strain>
    </source>
</reference>
<organism evidence="2 3">
    <name type="scientific">Candidatus Spyradosoma merdigallinarum</name>
    <dbReference type="NCBI Taxonomy" id="2840950"/>
    <lineage>
        <taxon>Bacteria</taxon>
        <taxon>Pseudomonadati</taxon>
        <taxon>Verrucomicrobiota</taxon>
        <taxon>Opitutia</taxon>
        <taxon>Opitutia incertae sedis</taxon>
        <taxon>Candidatus Spyradosoma</taxon>
    </lineage>
</organism>
<dbReference type="InterPro" id="IPR020556">
    <property type="entry name" value="Amidase_CS"/>
</dbReference>
<dbReference type="Gene3D" id="3.90.1300.10">
    <property type="entry name" value="Amidase signature (AS) domain"/>
    <property type="match status" value="1"/>
</dbReference>
<sequence>MDDLNFKTALELSAMLAEKKISARELMQAQLDRIRKIDGKLRAFLSVDEDDALAQADAADARRAAGTTRGPLDGVPVAVKDNIAVNGQPLSCASKILENFVSPYDATVIENLKKAGATIFGRLNMDEFAMGSSTENSAFAKTANPWNADCVPGGSSGGSAAAVAAGLTPLALGTDTGGSIRQPASFCGAVGFKPTYGTVSRYGTAAFASSLEQIGPMTRSVADAAALLDVIASPDALDSTALPGARTTAFPQLSAPAKKWKIGLPKEFFGGDSEIDEAVKKAAAWFEAQGCEIREISLPSVDLAIPTYYVIAMAEASSNLARYDGIRYTRRSARATDAVD</sequence>
<dbReference type="SUPFAM" id="SSF75304">
    <property type="entry name" value="Amidase signature (AS) enzymes"/>
    <property type="match status" value="1"/>
</dbReference>
<dbReference type="InterPro" id="IPR023631">
    <property type="entry name" value="Amidase_dom"/>
</dbReference>
<dbReference type="GO" id="GO:0050567">
    <property type="term" value="F:glutaminyl-tRNA synthase (glutamine-hydrolyzing) activity"/>
    <property type="evidence" value="ECO:0007669"/>
    <property type="project" value="UniProtKB-EC"/>
</dbReference>
<proteinExistence type="predicted"/>
<dbReference type="PANTHER" id="PTHR11895:SF151">
    <property type="entry name" value="GLUTAMYL-TRNA(GLN) AMIDOTRANSFERASE SUBUNIT A"/>
    <property type="match status" value="1"/>
</dbReference>
<dbReference type="InterPro" id="IPR036928">
    <property type="entry name" value="AS_sf"/>
</dbReference>
<name>A0A9D1NL65_9BACT</name>
<accession>A0A9D1NL65</accession>
<dbReference type="Pfam" id="PF01425">
    <property type="entry name" value="Amidase"/>
    <property type="match status" value="1"/>
</dbReference>
<keyword evidence="2" id="KW-0436">Ligase</keyword>
<dbReference type="EMBL" id="DVOG01000130">
    <property type="protein sequence ID" value="HIV04473.1"/>
    <property type="molecule type" value="Genomic_DNA"/>
</dbReference>
<feature type="domain" description="Amidase" evidence="1">
    <location>
        <begin position="25"/>
        <end position="330"/>
    </location>
</feature>
<comment type="caution">
    <text evidence="2">The sequence shown here is derived from an EMBL/GenBank/DDBJ whole genome shotgun (WGS) entry which is preliminary data.</text>
</comment>
<dbReference type="InterPro" id="IPR000120">
    <property type="entry name" value="Amidase"/>
</dbReference>
<protein>
    <submittedName>
        <fullName evidence="2">Asp-tRNA(Asn)/Glu-tRNA(Gln) amidotransferase subunit GatA</fullName>
        <ecNumber evidence="2">6.3.5.7</ecNumber>
    </submittedName>
</protein>
<evidence type="ECO:0000259" key="1">
    <source>
        <dbReference type="Pfam" id="PF01425"/>
    </source>
</evidence>
<feature type="non-terminal residue" evidence="2">
    <location>
        <position position="340"/>
    </location>
</feature>
<dbReference type="PROSITE" id="PS00571">
    <property type="entry name" value="AMIDASES"/>
    <property type="match status" value="1"/>
</dbReference>
<evidence type="ECO:0000313" key="2">
    <source>
        <dbReference type="EMBL" id="HIV04473.1"/>
    </source>
</evidence>
<dbReference type="EC" id="6.3.5.7" evidence="2"/>
<dbReference type="Proteomes" id="UP000886812">
    <property type="component" value="Unassembled WGS sequence"/>
</dbReference>
<evidence type="ECO:0000313" key="3">
    <source>
        <dbReference type="Proteomes" id="UP000886812"/>
    </source>
</evidence>
<reference evidence="2" key="1">
    <citation type="submission" date="2020-10" db="EMBL/GenBank/DDBJ databases">
        <authorList>
            <person name="Gilroy R."/>
        </authorList>
    </citation>
    <scope>NUCLEOTIDE SEQUENCE</scope>
    <source>
        <strain evidence="2">10669</strain>
    </source>
</reference>
<dbReference type="PANTHER" id="PTHR11895">
    <property type="entry name" value="TRANSAMIDASE"/>
    <property type="match status" value="1"/>
</dbReference>
<dbReference type="AlphaFoldDB" id="A0A9D1NL65"/>